<comment type="caution">
    <text evidence="9">The sequence shown here is derived from an EMBL/GenBank/DDBJ whole genome shotgun (WGS) entry which is preliminary data.</text>
</comment>
<feature type="transmembrane region" description="Helical" evidence="7">
    <location>
        <begin position="539"/>
        <end position="563"/>
    </location>
</feature>
<dbReference type="Proteomes" id="UP001223144">
    <property type="component" value="Unassembled WGS sequence"/>
</dbReference>
<keyword evidence="6 7" id="KW-0472">Membrane</keyword>
<keyword evidence="5 7" id="KW-1133">Transmembrane helix</keyword>
<feature type="domain" description="ABC transmembrane type-1" evidence="8">
    <location>
        <begin position="489"/>
        <end position="668"/>
    </location>
</feature>
<sequence>MTDTAVKDKGAVDKGAGNVADKVADARSGGAASLFGALGGGRSSVTWLTLLGLAVVLPVSALIWGGGWHDGWTVDLVAPLDSFADWVIANRDSHPLFLYFLLHISNFATDSVDAVSSLLTSLGWVGVLALATVGAWYAAGAGRRGLRVAGVTVGSLGAIGLMGLWDPAMETLALMIVAVAASALLGVVLGLAAGLSDRVQSALRPVLDTMQVLPAFAYLLPFVLIFGTGTPSALLTTVIYAAPPMVRLTSLGLRGADPTVMEAVTSLGASKFQRLRTARLPLARKEMLLGLNQTIMMALSMVVIASVVGAGGLGENVFTALSRKNFGMGLAAGVAIVLIAVWLDRVTAAAGVRSEAQPGRKAPAPGDGRKTALVAGGGAVAAIVAGQLVQREWPEAWTFDFAEPLNRFMDWVVGAFYTDVPVLGGTSEWAGNFTTWVLNPVREGMLAVPWWAMVLLAAAVALLVGTWRGAVTAAVSLGAVGVLGVWDKSMHTLSQVVVALAITLLLGFAIGILAARVAVVERLLRPVLDTMQTMPQFIYLIPVVQLFNAGRAAAIAAAAIYALPAVVRITAQGLKTASPATLEASRSLGARTWQQIVQVQWPLARPALLVAVNQGVVLVLAVVVIGGLVGGGGLGFDVVEGLKGSELGSGLIAGVAIVCLGLMLDKLTQPTSRAAASPASGASGK</sequence>
<evidence type="ECO:0000256" key="7">
    <source>
        <dbReference type="RuleBase" id="RU363032"/>
    </source>
</evidence>
<dbReference type="Gene3D" id="1.10.3720.10">
    <property type="entry name" value="MetI-like"/>
    <property type="match status" value="2"/>
</dbReference>
<protein>
    <submittedName>
        <fullName evidence="9">ABC transporter permease subunit</fullName>
    </submittedName>
</protein>
<feature type="transmembrane region" description="Helical" evidence="7">
    <location>
        <begin position="215"/>
        <end position="242"/>
    </location>
</feature>
<feature type="transmembrane region" description="Helical" evidence="7">
    <location>
        <begin position="446"/>
        <end position="464"/>
    </location>
</feature>
<evidence type="ECO:0000313" key="10">
    <source>
        <dbReference type="Proteomes" id="UP001223144"/>
    </source>
</evidence>
<keyword evidence="3" id="KW-1003">Cell membrane</keyword>
<dbReference type="SUPFAM" id="SSF161098">
    <property type="entry name" value="MetI-like"/>
    <property type="match status" value="2"/>
</dbReference>
<feature type="transmembrane region" description="Helical" evidence="7">
    <location>
        <begin position="122"/>
        <end position="139"/>
    </location>
</feature>
<keyword evidence="2 7" id="KW-0813">Transport</keyword>
<reference evidence="9 10" key="1">
    <citation type="submission" date="2023-04" db="EMBL/GenBank/DDBJ databases">
        <title>Streptomyces chengmaiensis sp. nov. isolated from the stem of mangrove plant in Hainan.</title>
        <authorList>
            <person name="Huang X."/>
            <person name="Zhou S."/>
            <person name="Chu X."/>
            <person name="Xie Y."/>
            <person name="Lin Y."/>
        </authorList>
    </citation>
    <scope>NUCLEOTIDE SEQUENCE [LARGE SCALE GENOMIC DNA]</scope>
    <source>
        <strain evidence="9 10">HNM0663</strain>
    </source>
</reference>
<evidence type="ECO:0000256" key="3">
    <source>
        <dbReference type="ARBA" id="ARBA00022475"/>
    </source>
</evidence>
<feature type="transmembrane region" description="Helical" evidence="7">
    <location>
        <begin position="45"/>
        <end position="64"/>
    </location>
</feature>
<feature type="transmembrane region" description="Helical" evidence="7">
    <location>
        <begin position="172"/>
        <end position="195"/>
    </location>
</feature>
<feature type="transmembrane region" description="Helical" evidence="7">
    <location>
        <begin position="326"/>
        <end position="343"/>
    </location>
</feature>
<dbReference type="CDD" id="cd06261">
    <property type="entry name" value="TM_PBP2"/>
    <property type="match status" value="2"/>
</dbReference>
<feature type="transmembrane region" description="Helical" evidence="7">
    <location>
        <begin position="498"/>
        <end position="519"/>
    </location>
</feature>
<evidence type="ECO:0000313" key="9">
    <source>
        <dbReference type="EMBL" id="MDH2391812.1"/>
    </source>
</evidence>
<evidence type="ECO:0000256" key="6">
    <source>
        <dbReference type="ARBA" id="ARBA00023136"/>
    </source>
</evidence>
<dbReference type="EMBL" id="JARWBG010000032">
    <property type="protein sequence ID" value="MDH2391812.1"/>
    <property type="molecule type" value="Genomic_DNA"/>
</dbReference>
<gene>
    <name evidence="9" type="ORF">QCN29_24145</name>
</gene>
<dbReference type="PANTHER" id="PTHR47737">
    <property type="entry name" value="GLYCINE BETAINE/PROLINE BETAINE TRANSPORT SYSTEM PERMEASE PROTEIN PROW"/>
    <property type="match status" value="1"/>
</dbReference>
<feature type="domain" description="ABC transmembrane type-1" evidence="8">
    <location>
        <begin position="168"/>
        <end position="347"/>
    </location>
</feature>
<keyword evidence="4 7" id="KW-0812">Transmembrane</keyword>
<evidence type="ECO:0000256" key="2">
    <source>
        <dbReference type="ARBA" id="ARBA00022448"/>
    </source>
</evidence>
<evidence type="ECO:0000259" key="8">
    <source>
        <dbReference type="PROSITE" id="PS50928"/>
    </source>
</evidence>
<feature type="transmembrane region" description="Helical" evidence="7">
    <location>
        <begin position="615"/>
        <end position="635"/>
    </location>
</feature>
<feature type="transmembrane region" description="Helical" evidence="7">
    <location>
        <begin position="647"/>
        <end position="664"/>
    </location>
</feature>
<dbReference type="RefSeq" id="WP_279930741.1">
    <property type="nucleotide sequence ID" value="NZ_JARWBG010000032.1"/>
</dbReference>
<dbReference type="Pfam" id="PF00528">
    <property type="entry name" value="BPD_transp_1"/>
    <property type="match status" value="2"/>
</dbReference>
<accession>A0ABT6HSX1</accession>
<evidence type="ECO:0000256" key="5">
    <source>
        <dbReference type="ARBA" id="ARBA00022989"/>
    </source>
</evidence>
<name>A0ABT6HSX1_9ACTN</name>
<comment type="subcellular location">
    <subcellularLocation>
        <location evidence="7">Cell membrane</location>
        <topology evidence="7">Multi-pass membrane protein</topology>
    </subcellularLocation>
    <subcellularLocation>
        <location evidence="1">Membrane</location>
        <topology evidence="1">Multi-pass membrane protein</topology>
    </subcellularLocation>
</comment>
<proteinExistence type="inferred from homology"/>
<evidence type="ECO:0000256" key="4">
    <source>
        <dbReference type="ARBA" id="ARBA00022692"/>
    </source>
</evidence>
<evidence type="ECO:0000256" key="1">
    <source>
        <dbReference type="ARBA" id="ARBA00004141"/>
    </source>
</evidence>
<keyword evidence="10" id="KW-1185">Reference proteome</keyword>
<dbReference type="PROSITE" id="PS50928">
    <property type="entry name" value="ABC_TM1"/>
    <property type="match status" value="2"/>
</dbReference>
<feature type="transmembrane region" description="Helical" evidence="7">
    <location>
        <begin position="145"/>
        <end position="165"/>
    </location>
</feature>
<comment type="similarity">
    <text evidence="7">Belongs to the binding-protein-dependent transport system permease family.</text>
</comment>
<feature type="transmembrane region" description="Helical" evidence="7">
    <location>
        <begin position="294"/>
        <end position="314"/>
    </location>
</feature>
<dbReference type="InterPro" id="IPR000515">
    <property type="entry name" value="MetI-like"/>
</dbReference>
<dbReference type="PANTHER" id="PTHR47737:SF1">
    <property type="entry name" value="GLYCINE BETAINE_PROLINE BETAINE TRANSPORT SYSTEM PERMEASE PROTEIN PROW"/>
    <property type="match status" value="1"/>
</dbReference>
<organism evidence="9 10">
    <name type="scientific">Streptomyces chengmaiensis</name>
    <dbReference type="NCBI Taxonomy" id="3040919"/>
    <lineage>
        <taxon>Bacteria</taxon>
        <taxon>Bacillati</taxon>
        <taxon>Actinomycetota</taxon>
        <taxon>Actinomycetes</taxon>
        <taxon>Kitasatosporales</taxon>
        <taxon>Streptomycetaceae</taxon>
        <taxon>Streptomyces</taxon>
    </lineage>
</organism>
<dbReference type="InterPro" id="IPR035906">
    <property type="entry name" value="MetI-like_sf"/>
</dbReference>